<feature type="transmembrane region" description="Helical" evidence="1">
    <location>
        <begin position="120"/>
        <end position="138"/>
    </location>
</feature>
<feature type="transmembrane region" description="Helical" evidence="1">
    <location>
        <begin position="169"/>
        <end position="188"/>
    </location>
</feature>
<name>A0A1I6ED69_9FIRM</name>
<dbReference type="Proteomes" id="UP000199584">
    <property type="component" value="Unassembled WGS sequence"/>
</dbReference>
<feature type="transmembrane region" description="Helical" evidence="1">
    <location>
        <begin position="145"/>
        <end position="163"/>
    </location>
</feature>
<keyword evidence="4" id="KW-1185">Reference proteome</keyword>
<dbReference type="PROSITE" id="PS51257">
    <property type="entry name" value="PROKAR_LIPOPROTEIN"/>
    <property type="match status" value="1"/>
</dbReference>
<dbReference type="EMBL" id="FOYM01000036">
    <property type="protein sequence ID" value="SFR15694.1"/>
    <property type="molecule type" value="Genomic_DNA"/>
</dbReference>
<dbReference type="OrthoDB" id="1523022at2"/>
<feature type="domain" description="CAAX prenyl protease 2/Lysostaphin resistance protein A-like" evidence="2">
    <location>
        <begin position="95"/>
        <end position="180"/>
    </location>
</feature>
<feature type="transmembrane region" description="Helical" evidence="1">
    <location>
        <begin position="55"/>
        <end position="73"/>
    </location>
</feature>
<dbReference type="GO" id="GO:0004175">
    <property type="term" value="F:endopeptidase activity"/>
    <property type="evidence" value="ECO:0007669"/>
    <property type="project" value="UniProtKB-ARBA"/>
</dbReference>
<evidence type="ECO:0000259" key="2">
    <source>
        <dbReference type="Pfam" id="PF02517"/>
    </source>
</evidence>
<evidence type="ECO:0000313" key="3">
    <source>
        <dbReference type="EMBL" id="SFR15694.1"/>
    </source>
</evidence>
<feature type="transmembrane region" description="Helical" evidence="1">
    <location>
        <begin position="94"/>
        <end position="114"/>
    </location>
</feature>
<keyword evidence="1" id="KW-0472">Membrane</keyword>
<dbReference type="RefSeq" id="WP_092487087.1">
    <property type="nucleotide sequence ID" value="NZ_FOYM01000036.1"/>
</dbReference>
<proteinExistence type="predicted"/>
<organism evidence="3 4">
    <name type="scientific">Desulfoscipio geothermicus DSM 3669</name>
    <dbReference type="NCBI Taxonomy" id="1121426"/>
    <lineage>
        <taxon>Bacteria</taxon>
        <taxon>Bacillati</taxon>
        <taxon>Bacillota</taxon>
        <taxon>Clostridia</taxon>
        <taxon>Eubacteriales</taxon>
        <taxon>Desulfallaceae</taxon>
        <taxon>Desulfoscipio</taxon>
    </lineage>
</organism>
<dbReference type="GO" id="GO:0080120">
    <property type="term" value="P:CAAX-box protein maturation"/>
    <property type="evidence" value="ECO:0007669"/>
    <property type="project" value="UniProtKB-ARBA"/>
</dbReference>
<dbReference type="InterPro" id="IPR003675">
    <property type="entry name" value="Rce1/LyrA-like_dom"/>
</dbReference>
<reference evidence="4" key="1">
    <citation type="submission" date="2016-10" db="EMBL/GenBank/DDBJ databases">
        <authorList>
            <person name="Varghese N."/>
            <person name="Submissions S."/>
        </authorList>
    </citation>
    <scope>NUCLEOTIDE SEQUENCE [LARGE SCALE GENOMIC DNA]</scope>
    <source>
        <strain evidence="4">DSM 3669</strain>
    </source>
</reference>
<dbReference type="AlphaFoldDB" id="A0A1I6ED69"/>
<sequence length="191" mass="21508">MKGKFVIELTRKSLLALSIVFATACLVLSWFVIVLLQKIHFLSIFAHGQAIDRQLLPGLLFGVTAGFFSLFLLKKPVFRELRKLFQYVITEPKLSVFDIFFISLVAGVSEEILFRAGIQPLIGIWWSSLLFISLHGYFNPRNRRTSLYGLLMFLVSVGLGFLYERVGLVAAVSAHAAVDMVILYGLYVDVD</sequence>
<accession>A0A1I6ED69</accession>
<protein>
    <recommendedName>
        <fullName evidence="2">CAAX prenyl protease 2/Lysostaphin resistance protein A-like domain-containing protein</fullName>
    </recommendedName>
</protein>
<keyword evidence="1" id="KW-0812">Transmembrane</keyword>
<evidence type="ECO:0000256" key="1">
    <source>
        <dbReference type="SAM" id="Phobius"/>
    </source>
</evidence>
<keyword evidence="1" id="KW-1133">Transmembrane helix</keyword>
<dbReference type="Pfam" id="PF02517">
    <property type="entry name" value="Rce1-like"/>
    <property type="match status" value="1"/>
</dbReference>
<feature type="transmembrane region" description="Helical" evidence="1">
    <location>
        <begin position="12"/>
        <end position="35"/>
    </location>
</feature>
<evidence type="ECO:0000313" key="4">
    <source>
        <dbReference type="Proteomes" id="UP000199584"/>
    </source>
</evidence>
<gene>
    <name evidence="3" type="ORF">SAMN05660706_13636</name>
</gene>